<sequence>MLYHASLLLAALAVCLSIFLVYKVTVLEDDVHQLRGEVFHWSNQPNFEESPSGVTDVLVGSQQTSKRAASLESQQQLEEPKLVQTPSSSNASCCRVSQQPFLQLSGHTEKQPFIRGNVTVIPWTVAVQRGGAVSMSSTGDKIIVQRGGFFMLFGQVLFQSPGSIMGHIVHRRGTAGTPGRGTRRIRTLTDLLHCVQQMPPANSANTCYTLGIMKLEQQDQLELVIPDRPLARVSMDADSTYFGIIQLN</sequence>
<name>A0A3P8XFW1_ESOLU</name>
<evidence type="ECO:0000256" key="5">
    <source>
        <dbReference type="ARBA" id="ARBA00023157"/>
    </source>
</evidence>
<feature type="signal peptide" evidence="8">
    <location>
        <begin position="1"/>
        <end position="17"/>
    </location>
</feature>
<dbReference type="PANTHER" id="PTHR15151:SF24">
    <property type="entry name" value="A PROLIFERATION-INDUCING LIGAND-LIKE PROTEIN-RELATED"/>
    <property type="match status" value="1"/>
</dbReference>
<keyword evidence="3" id="KW-0202">Cytokine</keyword>
<dbReference type="PANTHER" id="PTHR15151">
    <property type="entry name" value="PROTEIN EIGER"/>
    <property type="match status" value="1"/>
</dbReference>
<reference evidence="10" key="3">
    <citation type="submission" date="2025-08" db="UniProtKB">
        <authorList>
            <consortium name="Ensembl"/>
        </authorList>
    </citation>
    <scope>IDENTIFICATION</scope>
</reference>
<dbReference type="SUPFAM" id="SSF49842">
    <property type="entry name" value="TNF-like"/>
    <property type="match status" value="1"/>
</dbReference>
<feature type="region of interest" description="Disordered" evidence="7">
    <location>
        <begin position="69"/>
        <end position="88"/>
    </location>
</feature>
<evidence type="ECO:0000256" key="7">
    <source>
        <dbReference type="SAM" id="MobiDB-lite"/>
    </source>
</evidence>
<dbReference type="GO" id="GO:0006955">
    <property type="term" value="P:immune response"/>
    <property type="evidence" value="ECO:0007669"/>
    <property type="project" value="InterPro"/>
</dbReference>
<keyword evidence="5" id="KW-1015">Disulfide bond</keyword>
<dbReference type="Bgee" id="ENSELUG00000004687">
    <property type="expression patterns" value="Expressed in head kidney and 10 other cell types or tissues"/>
</dbReference>
<dbReference type="GO" id="GO:0016020">
    <property type="term" value="C:membrane"/>
    <property type="evidence" value="ECO:0007669"/>
    <property type="project" value="InterPro"/>
</dbReference>
<comment type="similarity">
    <text evidence="2">Belongs to the tumor necrosis factor family.</text>
</comment>
<organism evidence="10 11">
    <name type="scientific">Esox lucius</name>
    <name type="common">Northern pike</name>
    <dbReference type="NCBI Taxonomy" id="8010"/>
    <lineage>
        <taxon>Eukaryota</taxon>
        <taxon>Metazoa</taxon>
        <taxon>Chordata</taxon>
        <taxon>Craniata</taxon>
        <taxon>Vertebrata</taxon>
        <taxon>Euteleostomi</taxon>
        <taxon>Actinopterygii</taxon>
        <taxon>Neopterygii</taxon>
        <taxon>Teleostei</taxon>
        <taxon>Protacanthopterygii</taxon>
        <taxon>Esociformes</taxon>
        <taxon>Esocidae</taxon>
        <taxon>Esox</taxon>
    </lineage>
</organism>
<dbReference type="OMA" id="LTAIMFC"/>
<dbReference type="GO" id="GO:0005615">
    <property type="term" value="C:extracellular space"/>
    <property type="evidence" value="ECO:0007669"/>
    <property type="project" value="UniProtKB-KW"/>
</dbReference>
<evidence type="ECO:0000256" key="2">
    <source>
        <dbReference type="ARBA" id="ARBA00008670"/>
    </source>
</evidence>
<dbReference type="GO" id="GO:0005125">
    <property type="term" value="F:cytokine activity"/>
    <property type="evidence" value="ECO:0007669"/>
    <property type="project" value="UniProtKB-KW"/>
</dbReference>
<keyword evidence="8" id="KW-0732">Signal</keyword>
<dbReference type="InParanoid" id="A0A3P8XFW1"/>
<evidence type="ECO:0000256" key="4">
    <source>
        <dbReference type="ARBA" id="ARBA00022525"/>
    </source>
</evidence>
<protein>
    <recommendedName>
        <fullName evidence="9">THD domain-containing protein</fullName>
    </recommendedName>
</protein>
<evidence type="ECO:0000256" key="3">
    <source>
        <dbReference type="ARBA" id="ARBA00022514"/>
    </source>
</evidence>
<dbReference type="GO" id="GO:0030890">
    <property type="term" value="P:positive regulation of B cell proliferation"/>
    <property type="evidence" value="ECO:0007669"/>
    <property type="project" value="TreeGrafter"/>
</dbReference>
<reference evidence="10" key="2">
    <citation type="submission" date="2020-02" db="EMBL/GenBank/DDBJ databases">
        <title>Esox lucius (northern pike) genome, fEsoLuc1, primary haplotype.</title>
        <authorList>
            <person name="Myers G."/>
            <person name="Karagic N."/>
            <person name="Meyer A."/>
            <person name="Pippel M."/>
            <person name="Reichard M."/>
            <person name="Winkler S."/>
            <person name="Tracey A."/>
            <person name="Sims Y."/>
            <person name="Howe K."/>
            <person name="Rhie A."/>
            <person name="Formenti G."/>
            <person name="Durbin R."/>
            <person name="Fedrigo O."/>
            <person name="Jarvis E.D."/>
        </authorList>
    </citation>
    <scope>NUCLEOTIDE SEQUENCE [LARGE SCALE GENOMIC DNA]</scope>
</reference>
<dbReference type="Ensembl" id="ENSELUT00000013979.3">
    <property type="protein sequence ID" value="ENSELUP00000003475.2"/>
    <property type="gene ID" value="ENSELUG00000004687.3"/>
</dbReference>
<dbReference type="GO" id="GO:0005164">
    <property type="term" value="F:tumor necrosis factor receptor binding"/>
    <property type="evidence" value="ECO:0007669"/>
    <property type="project" value="InterPro"/>
</dbReference>
<accession>A0A3P8XFW1</accession>
<comment type="subcellular location">
    <subcellularLocation>
        <location evidence="1">Secreted</location>
    </subcellularLocation>
</comment>
<evidence type="ECO:0000256" key="1">
    <source>
        <dbReference type="ARBA" id="ARBA00004613"/>
    </source>
</evidence>
<dbReference type="Gene3D" id="2.60.120.40">
    <property type="match status" value="1"/>
</dbReference>
<dbReference type="GeneTree" id="ENSGT00940000157536"/>
<keyword evidence="4" id="KW-0964">Secreted</keyword>
<evidence type="ECO:0000256" key="6">
    <source>
        <dbReference type="ARBA" id="ARBA00023180"/>
    </source>
</evidence>
<dbReference type="Proteomes" id="UP000265140">
    <property type="component" value="Chromosome 4"/>
</dbReference>
<proteinExistence type="inferred from homology"/>
<feature type="chain" id="PRO_5027610147" description="THD domain-containing protein" evidence="8">
    <location>
        <begin position="18"/>
        <end position="248"/>
    </location>
</feature>
<dbReference type="AlphaFoldDB" id="A0A3P8XFW1"/>
<dbReference type="InterPro" id="IPR008983">
    <property type="entry name" value="Tumour_necrosis_fac-like_dom"/>
</dbReference>
<evidence type="ECO:0000313" key="10">
    <source>
        <dbReference type="Ensembl" id="ENSELUP00000003475.2"/>
    </source>
</evidence>
<dbReference type="InterPro" id="IPR051748">
    <property type="entry name" value="TNF_Ligand_Superfamily"/>
</dbReference>
<evidence type="ECO:0000259" key="9">
    <source>
        <dbReference type="PROSITE" id="PS50049"/>
    </source>
</evidence>
<evidence type="ECO:0000256" key="8">
    <source>
        <dbReference type="SAM" id="SignalP"/>
    </source>
</evidence>
<feature type="domain" description="THD" evidence="9">
    <location>
        <begin position="100"/>
        <end position="247"/>
    </location>
</feature>
<dbReference type="KEGG" id="els:105030012"/>
<keyword evidence="11" id="KW-1185">Reference proteome</keyword>
<reference evidence="10" key="4">
    <citation type="submission" date="2025-09" db="UniProtKB">
        <authorList>
            <consortium name="Ensembl"/>
        </authorList>
    </citation>
    <scope>IDENTIFICATION</scope>
</reference>
<dbReference type="InterPro" id="IPR006052">
    <property type="entry name" value="TNF_dom"/>
</dbReference>
<evidence type="ECO:0000313" key="11">
    <source>
        <dbReference type="Proteomes" id="UP000265140"/>
    </source>
</evidence>
<reference evidence="11" key="1">
    <citation type="journal article" date="2014" name="PLoS ONE">
        <title>The genome and linkage map of the northern pike (Esox lucius): conserved synteny revealed between the salmonid sister group and the Neoteleostei.</title>
        <authorList>
            <person name="Rondeau E.B."/>
            <person name="Minkley D.R."/>
            <person name="Leong J.S."/>
            <person name="Messmer A.M."/>
            <person name="Jantzen J.R."/>
            <person name="von Schalburg K.R."/>
            <person name="Lemon C."/>
            <person name="Bird N.H."/>
            <person name="Koop B.F."/>
        </authorList>
    </citation>
    <scope>NUCLEOTIDE SEQUENCE</scope>
</reference>
<keyword evidence="6" id="KW-0325">Glycoprotein</keyword>
<dbReference type="PROSITE" id="PS50049">
    <property type="entry name" value="THD_2"/>
    <property type="match status" value="1"/>
</dbReference>